<dbReference type="AlphaFoldDB" id="A0A366EIX0"/>
<dbReference type="OrthoDB" id="9789934at2"/>
<keyword evidence="11" id="KW-0443">Lipid metabolism</keyword>
<evidence type="ECO:0000256" key="13">
    <source>
        <dbReference type="ARBA" id="ARBA00023209"/>
    </source>
</evidence>
<evidence type="ECO:0000256" key="5">
    <source>
        <dbReference type="ARBA" id="ARBA00022679"/>
    </source>
</evidence>
<comment type="subcellular location">
    <subcellularLocation>
        <location evidence="1">Cell membrane</location>
        <topology evidence="1">Multi-pass membrane protein</topology>
    </subcellularLocation>
</comment>
<dbReference type="InterPro" id="IPR000829">
    <property type="entry name" value="DAGK"/>
</dbReference>
<evidence type="ECO:0000256" key="3">
    <source>
        <dbReference type="ARBA" id="ARBA00022475"/>
    </source>
</evidence>
<evidence type="ECO:0000313" key="20">
    <source>
        <dbReference type="EMBL" id="RBP02362.1"/>
    </source>
</evidence>
<feature type="binding site" evidence="17">
    <location>
        <begin position="99"/>
        <end position="100"/>
    </location>
    <ligand>
        <name>ATP</name>
        <dbReference type="ChEBI" id="CHEBI:30616"/>
    </ligand>
</feature>
<dbReference type="PROSITE" id="PS01069">
    <property type="entry name" value="DAGK_PROKAR"/>
    <property type="match status" value="1"/>
</dbReference>
<feature type="binding site" evidence="16">
    <location>
        <position position="103"/>
    </location>
    <ligand>
        <name>substrate</name>
    </ligand>
</feature>
<comment type="caution">
    <text evidence="20">The sequence shown here is derived from an EMBL/GenBank/DDBJ whole genome shotgun (WGS) entry which is preliminary data.</text>
</comment>
<dbReference type="Pfam" id="PF01219">
    <property type="entry name" value="DAGK_prokar"/>
    <property type="match status" value="1"/>
</dbReference>
<keyword evidence="6 19" id="KW-0812">Transmembrane</keyword>
<comment type="similarity">
    <text evidence="2">Belongs to the bacterial diacylglycerol kinase family.</text>
</comment>
<dbReference type="PANTHER" id="PTHR34299:SF1">
    <property type="entry name" value="DIACYLGLYCEROL KINASE"/>
    <property type="match status" value="1"/>
</dbReference>
<feature type="binding site" evidence="16">
    <location>
        <position position="14"/>
    </location>
    <ligand>
        <name>substrate</name>
    </ligand>
</feature>
<evidence type="ECO:0000256" key="12">
    <source>
        <dbReference type="ARBA" id="ARBA00023136"/>
    </source>
</evidence>
<feature type="binding site" evidence="17">
    <location>
        <position position="21"/>
    </location>
    <ligand>
        <name>ATP</name>
        <dbReference type="ChEBI" id="CHEBI:30616"/>
    </ligand>
</feature>
<keyword evidence="9 17" id="KW-0067">ATP-binding</keyword>
<reference evidence="20 21" key="1">
    <citation type="submission" date="2018-06" db="EMBL/GenBank/DDBJ databases">
        <title>Freshwater and sediment microbial communities from various areas in North America, analyzing microbe dynamics in response to fracking.</title>
        <authorList>
            <person name="Lamendella R."/>
        </authorList>
    </citation>
    <scope>NUCLEOTIDE SEQUENCE [LARGE SCALE GENOMIC DNA]</scope>
    <source>
        <strain evidence="20 21">97B</strain>
    </source>
</reference>
<organism evidence="20 21">
    <name type="scientific">Rossellomorea aquimaris</name>
    <dbReference type="NCBI Taxonomy" id="189382"/>
    <lineage>
        <taxon>Bacteria</taxon>
        <taxon>Bacillati</taxon>
        <taxon>Bacillota</taxon>
        <taxon>Bacilli</taxon>
        <taxon>Bacillales</taxon>
        <taxon>Bacillaceae</taxon>
        <taxon>Rossellomorea</taxon>
    </lineage>
</organism>
<evidence type="ECO:0000256" key="17">
    <source>
        <dbReference type="PIRSR" id="PIRSR600829-3"/>
    </source>
</evidence>
<keyword evidence="3" id="KW-1003">Cell membrane</keyword>
<keyword evidence="13" id="KW-0594">Phospholipid biosynthesis</keyword>
<dbReference type="PANTHER" id="PTHR34299">
    <property type="entry name" value="DIACYLGLYCEROL KINASE"/>
    <property type="match status" value="1"/>
</dbReference>
<feature type="binding site" evidence="18">
    <location>
        <position position="33"/>
    </location>
    <ligand>
        <name>a divalent metal cation</name>
        <dbReference type="ChEBI" id="CHEBI:60240"/>
    </ligand>
</feature>
<evidence type="ECO:0000256" key="7">
    <source>
        <dbReference type="ARBA" id="ARBA00022741"/>
    </source>
</evidence>
<keyword evidence="5" id="KW-0808">Transferase</keyword>
<keyword evidence="4" id="KW-0444">Lipid biosynthesis</keyword>
<dbReference type="GO" id="GO:0005886">
    <property type="term" value="C:plasma membrane"/>
    <property type="evidence" value="ECO:0007669"/>
    <property type="project" value="UniProtKB-SubCell"/>
</dbReference>
<dbReference type="Proteomes" id="UP000252118">
    <property type="component" value="Unassembled WGS sequence"/>
</dbReference>
<evidence type="ECO:0000256" key="14">
    <source>
        <dbReference type="ARBA" id="ARBA00023264"/>
    </source>
</evidence>
<name>A0A366EIX0_9BACI</name>
<dbReference type="CDD" id="cd14265">
    <property type="entry name" value="UDPK_IM_like"/>
    <property type="match status" value="1"/>
</dbReference>
<evidence type="ECO:0000256" key="11">
    <source>
        <dbReference type="ARBA" id="ARBA00023098"/>
    </source>
</evidence>
<keyword evidence="7 17" id="KW-0547">Nucleotide-binding</keyword>
<evidence type="ECO:0000256" key="15">
    <source>
        <dbReference type="PIRSR" id="PIRSR600829-1"/>
    </source>
</evidence>
<feature type="active site" description="Proton acceptor" evidence="15">
    <location>
        <position position="74"/>
    </location>
</feature>
<dbReference type="GO" id="GO:0008654">
    <property type="term" value="P:phospholipid biosynthetic process"/>
    <property type="evidence" value="ECO:0007669"/>
    <property type="project" value="UniProtKB-KW"/>
</dbReference>
<evidence type="ECO:0000256" key="19">
    <source>
        <dbReference type="SAM" id="Phobius"/>
    </source>
</evidence>
<evidence type="ECO:0000256" key="1">
    <source>
        <dbReference type="ARBA" id="ARBA00004651"/>
    </source>
</evidence>
<evidence type="ECO:0000256" key="4">
    <source>
        <dbReference type="ARBA" id="ARBA00022516"/>
    </source>
</evidence>
<feature type="binding site" evidence="16">
    <location>
        <position position="74"/>
    </location>
    <ligand>
        <name>substrate</name>
    </ligand>
</feature>
<gene>
    <name evidence="20" type="ORF">DET59_11529</name>
</gene>
<feature type="binding site" evidence="17">
    <location>
        <position position="33"/>
    </location>
    <ligand>
        <name>ATP</name>
        <dbReference type="ChEBI" id="CHEBI:30616"/>
    </ligand>
</feature>
<keyword evidence="14" id="KW-1208">Phospholipid metabolism</keyword>
<dbReference type="GO" id="GO:0005524">
    <property type="term" value="F:ATP binding"/>
    <property type="evidence" value="ECO:0007669"/>
    <property type="project" value="UniProtKB-KW"/>
</dbReference>
<dbReference type="InterPro" id="IPR036945">
    <property type="entry name" value="DAGK_sf"/>
</dbReference>
<evidence type="ECO:0000256" key="6">
    <source>
        <dbReference type="ARBA" id="ARBA00022692"/>
    </source>
</evidence>
<evidence type="ECO:0000256" key="16">
    <source>
        <dbReference type="PIRSR" id="PIRSR600829-2"/>
    </source>
</evidence>
<evidence type="ECO:0000256" key="2">
    <source>
        <dbReference type="ARBA" id="ARBA00005967"/>
    </source>
</evidence>
<feature type="binding site" evidence="17">
    <location>
        <position position="14"/>
    </location>
    <ligand>
        <name>ATP</name>
        <dbReference type="ChEBI" id="CHEBI:30616"/>
    </ligand>
</feature>
<evidence type="ECO:0000256" key="8">
    <source>
        <dbReference type="ARBA" id="ARBA00022777"/>
    </source>
</evidence>
<dbReference type="EMBL" id="QNRJ01000015">
    <property type="protein sequence ID" value="RBP02362.1"/>
    <property type="molecule type" value="Genomic_DNA"/>
</dbReference>
<feature type="binding site" evidence="18">
    <location>
        <position position="81"/>
    </location>
    <ligand>
        <name>a divalent metal cation</name>
        <dbReference type="ChEBI" id="CHEBI:60240"/>
    </ligand>
</feature>
<comment type="cofactor">
    <cofactor evidence="18">
        <name>Mg(2+)</name>
        <dbReference type="ChEBI" id="CHEBI:18420"/>
    </cofactor>
    <text evidence="18">Mn(2+), Zn(2+), Cd(2+) and Co(2+) support activity to lesser extents.</text>
</comment>
<feature type="transmembrane region" description="Helical" evidence="19">
    <location>
        <begin position="101"/>
        <end position="122"/>
    </location>
</feature>
<dbReference type="Gene3D" id="1.10.287.3610">
    <property type="match status" value="1"/>
</dbReference>
<evidence type="ECO:0000313" key="21">
    <source>
        <dbReference type="Proteomes" id="UP000252118"/>
    </source>
</evidence>
<dbReference type="GO" id="GO:0046872">
    <property type="term" value="F:metal ion binding"/>
    <property type="evidence" value="ECO:0007669"/>
    <property type="project" value="UniProtKB-KW"/>
</dbReference>
<keyword evidence="18" id="KW-0479">Metal-binding</keyword>
<feature type="binding site" evidence="16">
    <location>
        <begin position="27"/>
        <end position="30"/>
    </location>
    <ligand>
        <name>substrate</name>
    </ligand>
</feature>
<evidence type="ECO:0000256" key="9">
    <source>
        <dbReference type="ARBA" id="ARBA00022840"/>
    </source>
</evidence>
<keyword evidence="12 19" id="KW-0472">Membrane</keyword>
<keyword evidence="18" id="KW-0460">Magnesium</keyword>
<evidence type="ECO:0000256" key="18">
    <source>
        <dbReference type="PIRSR" id="PIRSR600829-4"/>
    </source>
</evidence>
<accession>A0A366EIX0</accession>
<sequence length="132" mass="14374">MSMDSKGTKFGLFRFLKSFGYAADGIRSVWSTEQNFRIHSCVGVIVFILAYLLSVSAMEWIILIILVFSVLALETMNTAIEKAVDLSISDYHPLAKAAKDLASAAVLLFAVCTAIVGAIIFIPKLLELITAL</sequence>
<keyword evidence="10 19" id="KW-1133">Transmembrane helix</keyword>
<dbReference type="InterPro" id="IPR033717">
    <property type="entry name" value="UDPK"/>
</dbReference>
<dbReference type="GO" id="GO:0016301">
    <property type="term" value="F:kinase activity"/>
    <property type="evidence" value="ECO:0007669"/>
    <property type="project" value="UniProtKB-KW"/>
</dbReference>
<proteinExistence type="inferred from homology"/>
<feature type="binding site" evidence="17">
    <location>
        <position position="81"/>
    </location>
    <ligand>
        <name>ATP</name>
        <dbReference type="ChEBI" id="CHEBI:30616"/>
    </ligand>
</feature>
<evidence type="ECO:0000256" key="10">
    <source>
        <dbReference type="ARBA" id="ARBA00022989"/>
    </source>
</evidence>
<protein>
    <submittedName>
        <fullName evidence="20">Undecaprenol kinase</fullName>
    </submittedName>
</protein>
<dbReference type="RefSeq" id="WP_113970619.1">
    <property type="nucleotide sequence ID" value="NZ_QNRJ01000015.1"/>
</dbReference>
<keyword evidence="8 20" id="KW-0418">Kinase</keyword>